<dbReference type="eggNOG" id="COG4641">
    <property type="taxonomic scope" value="Bacteria"/>
</dbReference>
<dbReference type="STRING" id="398767.Glov_3361"/>
<evidence type="ECO:0000313" key="2">
    <source>
        <dbReference type="EMBL" id="ACD97067.1"/>
    </source>
</evidence>
<dbReference type="InterPro" id="IPR055259">
    <property type="entry name" value="YkvP/CgeB_Glyco_trans-like"/>
</dbReference>
<dbReference type="Pfam" id="PF13524">
    <property type="entry name" value="Glyco_trans_1_2"/>
    <property type="match status" value="1"/>
</dbReference>
<protein>
    <recommendedName>
        <fullName evidence="1">Spore protein YkvP/CgeB glycosyl transferase-like domain-containing protein</fullName>
    </recommendedName>
</protein>
<dbReference type="AlphaFoldDB" id="B3EBM8"/>
<dbReference type="HOGENOM" id="CLU_291142_0_0_7"/>
<proteinExistence type="predicted"/>
<dbReference type="Pfam" id="PF13578">
    <property type="entry name" value="Methyltransf_24"/>
    <property type="match status" value="1"/>
</dbReference>
<dbReference type="SUPFAM" id="SSF53335">
    <property type="entry name" value="S-adenosyl-L-methionine-dependent methyltransferases"/>
    <property type="match status" value="1"/>
</dbReference>
<gene>
    <name evidence="2" type="ordered locus">Glov_3361</name>
</gene>
<evidence type="ECO:0000313" key="3">
    <source>
        <dbReference type="Proteomes" id="UP000002420"/>
    </source>
</evidence>
<dbReference type="RefSeq" id="WP_012471391.1">
    <property type="nucleotide sequence ID" value="NC_010814.1"/>
</dbReference>
<accession>B3EBM8</accession>
<dbReference type="InterPro" id="IPR029063">
    <property type="entry name" value="SAM-dependent_MTases_sf"/>
</dbReference>
<dbReference type="SUPFAM" id="SSF53756">
    <property type="entry name" value="UDP-Glycosyltransferase/glycogen phosphorylase"/>
    <property type="match status" value="1"/>
</dbReference>
<organism evidence="2 3">
    <name type="scientific">Trichlorobacter lovleyi (strain ATCC BAA-1151 / DSM 17278 / SZ)</name>
    <name type="common">Geobacter lovleyi</name>
    <dbReference type="NCBI Taxonomy" id="398767"/>
    <lineage>
        <taxon>Bacteria</taxon>
        <taxon>Pseudomonadati</taxon>
        <taxon>Thermodesulfobacteriota</taxon>
        <taxon>Desulfuromonadia</taxon>
        <taxon>Geobacterales</taxon>
        <taxon>Geobacteraceae</taxon>
        <taxon>Trichlorobacter</taxon>
    </lineage>
</organism>
<reference evidence="2 3" key="1">
    <citation type="submission" date="2008-05" db="EMBL/GenBank/DDBJ databases">
        <title>Complete sequence of chromosome of Geobacter lovleyi SZ.</title>
        <authorList>
            <consortium name="US DOE Joint Genome Institute"/>
            <person name="Lucas S."/>
            <person name="Copeland A."/>
            <person name="Lapidus A."/>
            <person name="Glavina del Rio T."/>
            <person name="Dalin E."/>
            <person name="Tice H."/>
            <person name="Bruce D."/>
            <person name="Goodwin L."/>
            <person name="Pitluck S."/>
            <person name="Chertkov O."/>
            <person name="Meincke L."/>
            <person name="Brettin T."/>
            <person name="Detter J.C."/>
            <person name="Han C."/>
            <person name="Tapia R."/>
            <person name="Kuske C.R."/>
            <person name="Schmutz J."/>
            <person name="Larimer F."/>
            <person name="Land M."/>
            <person name="Hauser L."/>
            <person name="Kyrpides N."/>
            <person name="Mikhailova N."/>
            <person name="Sung Y."/>
            <person name="Fletcher K.E."/>
            <person name="Ritalahti K.M."/>
            <person name="Loeffler F.E."/>
            <person name="Richardson P."/>
        </authorList>
    </citation>
    <scope>NUCLEOTIDE SEQUENCE [LARGE SCALE GENOMIC DNA]</scope>
    <source>
        <strain evidence="3">ATCC BAA-1151 / DSM 17278 / SZ</strain>
    </source>
</reference>
<dbReference type="Gene3D" id="3.40.50.2000">
    <property type="entry name" value="Glycogen Phosphorylase B"/>
    <property type="match status" value="1"/>
</dbReference>
<dbReference type="eggNOG" id="COG0457">
    <property type="taxonomic scope" value="Bacteria"/>
</dbReference>
<sequence length="1049" mass="118901">MQKENNQLHIWLAYVNYPITTAVYLKRALQQMGHQVTTIGPRLPEKAIALWGLQNMKLPLDPQDIDTSFTPDMAEIWESTPPVERPDLYLWVESVNGHNPQNLQQITCPKVCYLIDTHYHLDHAIEIAQHFDYAFIAQLVDLEEFRTLHPQVHWLPLACDPEIHGRQTVAKEYEVSFVGGMNERRAALLDHLASRFNVHHERSFWTDMARTFSATRIVLNDASYDDLNMRFFEALAAGSLLLSNPTSGSGQDILFHDGADYACHHDHDLLEIVQRYLDNEPLRERIAEQGRHRVLAAHTYQHRMVDLLEVISGRKQDTFSTFELRERSHTGPVSPEAATPVDQPRIRSIISTRHVSQWPTFQMVHEWEDILGAQLGVPFRPLDDSCLLPAGDAPEQGFDLLFLPLASELADYARNRSLIPIVMDLWRDGFEAFIRCAPQFRLVFVTNLQAYQELSPQLPNLRYLPFTLADQYLDCTLPAKDIDIIHYGRRNPVLDQYLHQFLQDHPACHAVITDKSDNGEAILIHSNRWGSLGVSDSRKKFMDLLCRSRISLVSTVGMDGSRQTGGIDPVSPRFLESMAAGCHLVGRIPDNPEFRDSGLFRLCHHVDSYQQFEKTVLALLAEPANQQRDYRPLLAQRLTSSLVPIIRAAVSSLHNDSDSYTPTGGIMHCINPRTDLEDGLKTLKVVETERPSSAQFSNYQAMADVIAYHLEFHGLDCFDLFSTIQNQQKHPTQVLLIAALELSYRGQPDAACCLAYRAMQMNPADSDIALFYADQLRRAGRLGEARAIAAQHTTHDTEFKLSQAVLDTCEIDETLPLRQEHYHVLHAAHTLLRPRRYVEIGICSGKSLALTKLGTSAIGVDPMTACADQQFYKSPESSPALFQMTSNDFFEQALMEKTWSSEPFDMAFIDGLHLFEQALMDFIHLEQRAAPNSIIFMHDGLPVNIIGAERKRTSMVWTGDVWKVILCLKTVRPDLDIITFPVRPSGLTMIRKLDRNSKLLATQFDTLVAHFMDAKLPASLPERFQLLKVTDEAPEVTLQKVVAQQGAFQ</sequence>
<dbReference type="Gene3D" id="3.40.50.150">
    <property type="entry name" value="Vaccinia Virus protein VP39"/>
    <property type="match status" value="1"/>
</dbReference>
<name>B3EBM8_TRIL1</name>
<dbReference type="KEGG" id="glo:Glov_3361"/>
<keyword evidence="3" id="KW-1185">Reference proteome</keyword>
<dbReference type="Proteomes" id="UP000002420">
    <property type="component" value="Chromosome"/>
</dbReference>
<feature type="domain" description="Spore protein YkvP/CgeB glycosyl transferase-like" evidence="1">
    <location>
        <begin position="187"/>
        <end position="309"/>
    </location>
</feature>
<evidence type="ECO:0000259" key="1">
    <source>
        <dbReference type="Pfam" id="PF13524"/>
    </source>
</evidence>
<dbReference type="EMBL" id="CP001089">
    <property type="protein sequence ID" value="ACD97067.1"/>
    <property type="molecule type" value="Genomic_DNA"/>
</dbReference>